<accession>A0A6J4U4B7</accession>
<dbReference type="EMBL" id="CADCWD010000061">
    <property type="protein sequence ID" value="CAA9538839.1"/>
    <property type="molecule type" value="Genomic_DNA"/>
</dbReference>
<organism evidence="2">
    <name type="scientific">uncultured Sphingosinicella sp</name>
    <dbReference type="NCBI Taxonomy" id="478748"/>
    <lineage>
        <taxon>Bacteria</taxon>
        <taxon>Pseudomonadati</taxon>
        <taxon>Pseudomonadota</taxon>
        <taxon>Alphaproteobacteria</taxon>
        <taxon>Sphingomonadales</taxon>
        <taxon>Sphingosinicellaceae</taxon>
        <taxon>Sphingosinicella</taxon>
        <taxon>environmental samples</taxon>
    </lineage>
</organism>
<keyword evidence="1" id="KW-1133">Transmembrane helix</keyword>
<evidence type="ECO:0008006" key="3">
    <source>
        <dbReference type="Google" id="ProtNLM"/>
    </source>
</evidence>
<feature type="transmembrane region" description="Helical" evidence="1">
    <location>
        <begin position="77"/>
        <end position="100"/>
    </location>
</feature>
<reference evidence="2" key="1">
    <citation type="submission" date="2020-02" db="EMBL/GenBank/DDBJ databases">
        <authorList>
            <person name="Meier V. D."/>
        </authorList>
    </citation>
    <scope>NUCLEOTIDE SEQUENCE</scope>
    <source>
        <strain evidence="2">AVDCRST_MAG23</strain>
    </source>
</reference>
<dbReference type="Pfam" id="PF11026">
    <property type="entry name" value="DUF2721"/>
    <property type="match status" value="1"/>
</dbReference>
<proteinExistence type="predicted"/>
<evidence type="ECO:0000313" key="2">
    <source>
        <dbReference type="EMBL" id="CAA9538839.1"/>
    </source>
</evidence>
<dbReference type="InterPro" id="IPR021279">
    <property type="entry name" value="DUF2721"/>
</dbReference>
<keyword evidence="1" id="KW-0472">Membrane</keyword>
<name>A0A6J4U4B7_9SPHN</name>
<dbReference type="AlphaFoldDB" id="A0A6J4U4B7"/>
<feature type="transmembrane region" description="Helical" evidence="1">
    <location>
        <begin position="106"/>
        <end position="130"/>
    </location>
</feature>
<protein>
    <recommendedName>
        <fullName evidence="3">DUF2721 domain-containing protein</fullName>
    </recommendedName>
</protein>
<sequence length="152" mass="16662">MNGGVSTIAEIIQLAIAPVFLLVGIGSLLNVMTGRLARIIDRVRVLEEDVLTADDQRRRDEIGELSVLSRRLSICQWAIAMCTVSAVLVCVMVIVLFVASIGTMDFATPVALLFIAIMAALTLGLALFFLEVTISTRVVRVREEYVRAARRK</sequence>
<feature type="transmembrane region" description="Helical" evidence="1">
    <location>
        <begin position="12"/>
        <end position="32"/>
    </location>
</feature>
<keyword evidence="1" id="KW-0812">Transmembrane</keyword>
<gene>
    <name evidence="2" type="ORF">AVDCRST_MAG23-1715</name>
</gene>
<evidence type="ECO:0000256" key="1">
    <source>
        <dbReference type="SAM" id="Phobius"/>
    </source>
</evidence>